<evidence type="ECO:0000259" key="3">
    <source>
        <dbReference type="PROSITE" id="PS51371"/>
    </source>
</evidence>
<dbReference type="InterPro" id="IPR046342">
    <property type="entry name" value="CBS_dom_sf"/>
</dbReference>
<feature type="domain" description="CBS" evidence="3">
    <location>
        <begin position="12"/>
        <end position="76"/>
    </location>
</feature>
<keyword evidence="1 2" id="KW-0129">CBS domain</keyword>
<dbReference type="AlphaFoldDB" id="A0AAW2Z7W0"/>
<dbReference type="PROSITE" id="PS51371">
    <property type="entry name" value="CBS"/>
    <property type="match status" value="2"/>
</dbReference>
<feature type="domain" description="CBS" evidence="3">
    <location>
        <begin position="111"/>
        <end position="167"/>
    </location>
</feature>
<dbReference type="Gene3D" id="3.10.580.10">
    <property type="entry name" value="CBS-domain"/>
    <property type="match status" value="1"/>
</dbReference>
<evidence type="ECO:0000256" key="1">
    <source>
        <dbReference type="ARBA" id="ARBA00023122"/>
    </source>
</evidence>
<dbReference type="SUPFAM" id="SSF54631">
    <property type="entry name" value="CBS-domain pair"/>
    <property type="match status" value="1"/>
</dbReference>
<dbReference type="EMBL" id="JAOPGA020001179">
    <property type="protein sequence ID" value="KAL0485891.1"/>
    <property type="molecule type" value="Genomic_DNA"/>
</dbReference>
<gene>
    <name evidence="5" type="ORF">AKO1_002162</name>
    <name evidence="4" type="ORF">AKO1_010764</name>
</gene>
<dbReference type="Pfam" id="PF00571">
    <property type="entry name" value="CBS"/>
    <property type="match status" value="2"/>
</dbReference>
<sequence length="167" mass="18809">MLLIGDILEKHSARKLLTLTPENSLADGLEMMTRYNIHHLPIIEPGSNKDGSNGNLAGIISDRDLRLNTHSPLLYEGAEPHSPRHKKVDSLEQGIKDMLETLQRHRIGEIMTKRVITLKEDDTALRAVTLMKEADISAIVIVKNENQVQDIVTRSDLMDVLLDFLKK</sequence>
<name>A0AAW2Z7W0_9EUKA</name>
<proteinExistence type="predicted"/>
<dbReference type="EMBL" id="JAOPGA020000309">
    <property type="protein sequence ID" value="KAL0478122.1"/>
    <property type="molecule type" value="Genomic_DNA"/>
</dbReference>
<evidence type="ECO:0000256" key="2">
    <source>
        <dbReference type="PROSITE-ProRule" id="PRU00703"/>
    </source>
</evidence>
<comment type="caution">
    <text evidence="5">The sequence shown here is derived from an EMBL/GenBank/DDBJ whole genome shotgun (WGS) entry which is preliminary data.</text>
</comment>
<dbReference type="SMART" id="SM00116">
    <property type="entry name" value="CBS"/>
    <property type="match status" value="2"/>
</dbReference>
<accession>A0AAW2Z7W0</accession>
<dbReference type="InterPro" id="IPR051257">
    <property type="entry name" value="Diverse_CBS-Domain"/>
</dbReference>
<dbReference type="Proteomes" id="UP001431209">
    <property type="component" value="Unassembled WGS sequence"/>
</dbReference>
<evidence type="ECO:0000313" key="5">
    <source>
        <dbReference type="EMBL" id="KAL0485891.1"/>
    </source>
</evidence>
<evidence type="ECO:0000313" key="4">
    <source>
        <dbReference type="EMBL" id="KAL0478122.1"/>
    </source>
</evidence>
<keyword evidence="6" id="KW-1185">Reference proteome</keyword>
<reference evidence="5 6" key="1">
    <citation type="submission" date="2024-03" db="EMBL/GenBank/DDBJ databases">
        <title>The Acrasis kona genome and developmental transcriptomes reveal deep origins of eukaryotic multicellular pathways.</title>
        <authorList>
            <person name="Sheikh S."/>
            <person name="Fu C.-J."/>
            <person name="Brown M.W."/>
            <person name="Baldauf S.L."/>
        </authorList>
    </citation>
    <scope>NUCLEOTIDE SEQUENCE [LARGE SCALE GENOMIC DNA]</scope>
    <source>
        <strain evidence="5 6">ATCC MYA-3509</strain>
    </source>
</reference>
<dbReference type="PANTHER" id="PTHR43080">
    <property type="entry name" value="CBS DOMAIN-CONTAINING PROTEIN CBSX3, MITOCHONDRIAL"/>
    <property type="match status" value="1"/>
</dbReference>
<dbReference type="InterPro" id="IPR000644">
    <property type="entry name" value="CBS_dom"/>
</dbReference>
<organism evidence="5 6">
    <name type="scientific">Acrasis kona</name>
    <dbReference type="NCBI Taxonomy" id="1008807"/>
    <lineage>
        <taxon>Eukaryota</taxon>
        <taxon>Discoba</taxon>
        <taxon>Heterolobosea</taxon>
        <taxon>Tetramitia</taxon>
        <taxon>Eutetramitia</taxon>
        <taxon>Acrasidae</taxon>
        <taxon>Acrasis</taxon>
    </lineage>
</organism>
<evidence type="ECO:0000313" key="6">
    <source>
        <dbReference type="Proteomes" id="UP001431209"/>
    </source>
</evidence>
<protein>
    <submittedName>
        <fullName evidence="5">CBS domain-containing protein</fullName>
    </submittedName>
</protein>
<dbReference type="PANTHER" id="PTHR43080:SF2">
    <property type="entry name" value="CBS DOMAIN-CONTAINING PROTEIN"/>
    <property type="match status" value="1"/>
</dbReference>